<comment type="caution">
    <text evidence="2">The sequence shown here is derived from an EMBL/GenBank/DDBJ whole genome shotgun (WGS) entry which is preliminary data.</text>
</comment>
<evidence type="ECO:0000313" key="3">
    <source>
        <dbReference type="Proteomes" id="UP001195963"/>
    </source>
</evidence>
<name>A0ABS7EAW9_9GAMM</name>
<reference evidence="2 3" key="1">
    <citation type="submission" date="2021-07" db="EMBL/GenBank/DDBJ databases">
        <title>Shewanella sp. nov, isolated from SCS.</title>
        <authorList>
            <person name="Cao W.R."/>
        </authorList>
    </citation>
    <scope>NUCLEOTIDE SEQUENCE [LARGE SCALE GENOMIC DNA]</scope>
    <source>
        <strain evidence="2 3">NR704-98</strain>
    </source>
</reference>
<keyword evidence="1" id="KW-0732">Signal</keyword>
<dbReference type="RefSeq" id="WP_220111616.1">
    <property type="nucleotide sequence ID" value="NZ_JAHZST010000024.1"/>
</dbReference>
<sequence>MKKSIYLGALLPIMLSITPVALANSCNINIQQGGTPITANQYNTWKNRILNSSNAALRQAYIDDQCTIRQGPHGGGFVPANANNPHITVRIWDGDICHVFTKVGQQPTFPTTCM</sequence>
<organism evidence="2 3">
    <name type="scientific">Shewanella nanhaiensis</name>
    <dbReference type="NCBI Taxonomy" id="2864872"/>
    <lineage>
        <taxon>Bacteria</taxon>
        <taxon>Pseudomonadati</taxon>
        <taxon>Pseudomonadota</taxon>
        <taxon>Gammaproteobacteria</taxon>
        <taxon>Alteromonadales</taxon>
        <taxon>Shewanellaceae</taxon>
        <taxon>Shewanella</taxon>
    </lineage>
</organism>
<dbReference type="Proteomes" id="UP001195963">
    <property type="component" value="Unassembled WGS sequence"/>
</dbReference>
<protein>
    <submittedName>
        <fullName evidence="2">Uncharacterized protein</fullName>
    </submittedName>
</protein>
<feature type="chain" id="PRO_5045444472" evidence="1">
    <location>
        <begin position="24"/>
        <end position="114"/>
    </location>
</feature>
<proteinExistence type="predicted"/>
<feature type="signal peptide" evidence="1">
    <location>
        <begin position="1"/>
        <end position="23"/>
    </location>
</feature>
<keyword evidence="3" id="KW-1185">Reference proteome</keyword>
<evidence type="ECO:0000256" key="1">
    <source>
        <dbReference type="SAM" id="SignalP"/>
    </source>
</evidence>
<dbReference type="EMBL" id="JAHZST010000024">
    <property type="protein sequence ID" value="MBW8186316.1"/>
    <property type="molecule type" value="Genomic_DNA"/>
</dbReference>
<evidence type="ECO:0000313" key="2">
    <source>
        <dbReference type="EMBL" id="MBW8186316.1"/>
    </source>
</evidence>
<accession>A0ABS7EAW9</accession>
<gene>
    <name evidence="2" type="ORF">K0625_22080</name>
</gene>